<gene>
    <name evidence="1" type="ORF">COMA1_10847</name>
</gene>
<protein>
    <submittedName>
        <fullName evidence="1">Uncharacterized protein</fullName>
    </submittedName>
</protein>
<name>A0A0S4L7W5_9BACT</name>
<dbReference type="STRING" id="1742972.COMA1_10847"/>
<dbReference type="Proteomes" id="UP000199032">
    <property type="component" value="Unassembled WGS sequence"/>
</dbReference>
<dbReference type="EMBL" id="CZQA01000001">
    <property type="protein sequence ID" value="CUS32858.1"/>
    <property type="molecule type" value="Genomic_DNA"/>
</dbReference>
<organism evidence="1 2">
    <name type="scientific">Candidatus Nitrospira nitrosa</name>
    <dbReference type="NCBI Taxonomy" id="1742972"/>
    <lineage>
        <taxon>Bacteria</taxon>
        <taxon>Pseudomonadati</taxon>
        <taxon>Nitrospirota</taxon>
        <taxon>Nitrospiria</taxon>
        <taxon>Nitrospirales</taxon>
        <taxon>Nitrospiraceae</taxon>
        <taxon>Nitrospira</taxon>
    </lineage>
</organism>
<accession>A0A0S4L7W5</accession>
<evidence type="ECO:0000313" key="1">
    <source>
        <dbReference type="EMBL" id="CUS32858.1"/>
    </source>
</evidence>
<dbReference type="AlphaFoldDB" id="A0A0S4L7W5"/>
<keyword evidence="2" id="KW-1185">Reference proteome</keyword>
<evidence type="ECO:0000313" key="2">
    <source>
        <dbReference type="Proteomes" id="UP000199032"/>
    </source>
</evidence>
<sequence>MTLRQRVVAVHVLRAVSDQARLSTMDGPR</sequence>
<proteinExistence type="predicted"/>
<reference evidence="1 2" key="1">
    <citation type="submission" date="2015-10" db="EMBL/GenBank/DDBJ databases">
        <authorList>
            <person name="Gilbert D.G."/>
        </authorList>
    </citation>
    <scope>NUCLEOTIDE SEQUENCE [LARGE SCALE GENOMIC DNA]</scope>
    <source>
        <strain evidence="1">COMA1</strain>
    </source>
</reference>